<keyword evidence="2" id="KW-0808">Transferase</keyword>
<evidence type="ECO:0000256" key="2">
    <source>
        <dbReference type="ARBA" id="ARBA00022679"/>
    </source>
</evidence>
<evidence type="ECO:0000256" key="3">
    <source>
        <dbReference type="ARBA" id="ARBA00022691"/>
    </source>
</evidence>
<dbReference type="GO" id="GO:0032259">
    <property type="term" value="P:methylation"/>
    <property type="evidence" value="ECO:0007669"/>
    <property type="project" value="UniProtKB-KW"/>
</dbReference>
<proteinExistence type="predicted"/>
<dbReference type="Pfam" id="PF01596">
    <property type="entry name" value="Methyltransf_3"/>
    <property type="match status" value="1"/>
</dbReference>
<dbReference type="CDD" id="cd02440">
    <property type="entry name" value="AdoMet_MTases"/>
    <property type="match status" value="1"/>
</dbReference>
<name>W5WLY7_9PSEU</name>
<dbReference type="SUPFAM" id="SSF53335">
    <property type="entry name" value="S-adenosyl-L-methionine-dependent methyltransferases"/>
    <property type="match status" value="1"/>
</dbReference>
<dbReference type="STRING" id="1449976.KALB_5793"/>
<dbReference type="Gene3D" id="3.40.50.150">
    <property type="entry name" value="Vaccinia Virus protein VP39"/>
    <property type="match status" value="1"/>
</dbReference>
<sequence>MGEFKNIVVNGKIDAYIRSQTAPQLPAQRKLVERTHALGDLAEMQIPHEQGMLLTLLVKILAAELVVEVGTFTGYSGLSLALGLAAGGKVITLDRSEEWLDLASEAWQEAGVAELIEFRLGPARESLFALPDSPEIDLAFIDADKVGYIDYWEQLVPRLRAGGLILADNVLYRGEAADDNATGNARAIREFNDHVLADRRVESVLLPVADGLTIARKRTR</sequence>
<evidence type="ECO:0008006" key="6">
    <source>
        <dbReference type="Google" id="ProtNLM"/>
    </source>
</evidence>
<evidence type="ECO:0000313" key="4">
    <source>
        <dbReference type="EMBL" id="AHH99154.1"/>
    </source>
</evidence>
<dbReference type="GO" id="GO:0008171">
    <property type="term" value="F:O-methyltransferase activity"/>
    <property type="evidence" value="ECO:0007669"/>
    <property type="project" value="InterPro"/>
</dbReference>
<dbReference type="OrthoDB" id="9799672at2"/>
<dbReference type="InterPro" id="IPR002935">
    <property type="entry name" value="SAM_O-MeTrfase"/>
</dbReference>
<keyword evidence="5" id="KW-1185">Reference proteome</keyword>
<organism evidence="4 5">
    <name type="scientific">Kutzneria albida DSM 43870</name>
    <dbReference type="NCBI Taxonomy" id="1449976"/>
    <lineage>
        <taxon>Bacteria</taxon>
        <taxon>Bacillati</taxon>
        <taxon>Actinomycetota</taxon>
        <taxon>Actinomycetes</taxon>
        <taxon>Pseudonocardiales</taxon>
        <taxon>Pseudonocardiaceae</taxon>
        <taxon>Kutzneria</taxon>
    </lineage>
</organism>
<dbReference type="Proteomes" id="UP000019225">
    <property type="component" value="Chromosome"/>
</dbReference>
<dbReference type="PANTHER" id="PTHR10509:SF14">
    <property type="entry name" value="CAFFEOYL-COA O-METHYLTRANSFERASE 3-RELATED"/>
    <property type="match status" value="1"/>
</dbReference>
<dbReference type="KEGG" id="kal:KALB_5793"/>
<dbReference type="PATRIC" id="fig|1449976.3.peg.5815"/>
<keyword evidence="3" id="KW-0949">S-adenosyl-L-methionine</keyword>
<dbReference type="EMBL" id="CP007155">
    <property type="protein sequence ID" value="AHH99154.1"/>
    <property type="molecule type" value="Genomic_DNA"/>
</dbReference>
<reference evidence="4 5" key="1">
    <citation type="journal article" date="2014" name="BMC Genomics">
        <title>Complete genome sequence of producer of the glycopeptide antibiotic Aculeximycin Kutzneria albida DSM 43870T, a representative of minor genus of Pseudonocardiaceae.</title>
        <authorList>
            <person name="Rebets Y."/>
            <person name="Tokovenko B."/>
            <person name="Lushchyk I."/>
            <person name="Ruckert C."/>
            <person name="Zaburannyi N."/>
            <person name="Bechthold A."/>
            <person name="Kalinowski J."/>
            <person name="Luzhetskyy A."/>
        </authorList>
    </citation>
    <scope>NUCLEOTIDE SEQUENCE [LARGE SCALE GENOMIC DNA]</scope>
    <source>
        <strain evidence="4">DSM 43870</strain>
    </source>
</reference>
<dbReference type="GO" id="GO:0008757">
    <property type="term" value="F:S-adenosylmethionine-dependent methyltransferase activity"/>
    <property type="evidence" value="ECO:0007669"/>
    <property type="project" value="TreeGrafter"/>
</dbReference>
<dbReference type="PANTHER" id="PTHR10509">
    <property type="entry name" value="O-METHYLTRANSFERASE-RELATED"/>
    <property type="match status" value="1"/>
</dbReference>
<keyword evidence="1" id="KW-0489">Methyltransferase</keyword>
<dbReference type="HOGENOM" id="CLU_067676_5_1_11"/>
<dbReference type="InterPro" id="IPR050362">
    <property type="entry name" value="Cation-dep_OMT"/>
</dbReference>
<accession>W5WLY7</accession>
<dbReference type="RefSeq" id="WP_025359086.1">
    <property type="nucleotide sequence ID" value="NZ_CP007155.1"/>
</dbReference>
<dbReference type="PROSITE" id="PS51682">
    <property type="entry name" value="SAM_OMT_I"/>
    <property type="match status" value="1"/>
</dbReference>
<dbReference type="InterPro" id="IPR029063">
    <property type="entry name" value="SAM-dependent_MTases_sf"/>
</dbReference>
<dbReference type="eggNOG" id="COG4122">
    <property type="taxonomic scope" value="Bacteria"/>
</dbReference>
<evidence type="ECO:0000256" key="1">
    <source>
        <dbReference type="ARBA" id="ARBA00022603"/>
    </source>
</evidence>
<dbReference type="AlphaFoldDB" id="W5WLY7"/>
<evidence type="ECO:0000313" key="5">
    <source>
        <dbReference type="Proteomes" id="UP000019225"/>
    </source>
</evidence>
<gene>
    <name evidence="4" type="ORF">KALB_5793</name>
</gene>
<protein>
    <recommendedName>
        <fullName evidence="6">Caffeoyl-CoA O-methyltransferase</fullName>
    </recommendedName>
</protein>